<dbReference type="Pfam" id="PF14525">
    <property type="entry name" value="AraC_binding_2"/>
    <property type="match status" value="1"/>
</dbReference>
<dbReference type="PANTHER" id="PTHR46796">
    <property type="entry name" value="HTH-TYPE TRANSCRIPTIONAL ACTIVATOR RHAS-RELATED"/>
    <property type="match status" value="1"/>
</dbReference>
<dbReference type="EMBL" id="JADQDK010000001">
    <property type="protein sequence ID" value="MBW0135515.1"/>
    <property type="molecule type" value="Genomic_DNA"/>
</dbReference>
<keyword evidence="3" id="KW-0804">Transcription</keyword>
<gene>
    <name evidence="5" type="ORF">I4I81_14790</name>
</gene>
<dbReference type="InterPro" id="IPR035418">
    <property type="entry name" value="AraC-bd_2"/>
</dbReference>
<comment type="caution">
    <text evidence="5">The sequence shown here is derived from an EMBL/GenBank/DDBJ whole genome shotgun (WGS) entry which is preliminary data.</text>
</comment>
<dbReference type="Pfam" id="PF12833">
    <property type="entry name" value="HTH_18"/>
    <property type="match status" value="1"/>
</dbReference>
<sequence>MGSPTTAATITAATDRLDVWRDLIRDNFVALDIHADRRADFAGSVRCGGLGHLKVASVSSGPQGCSRTPGLARRDDDVYLQVGLIAAGAARVTQDGREATLAPGDFAVYETDRPFHWGLHGEWELLVFTWPRSSITLEQGASQQLTARRLNGGTGLGAIVGRVLRDLVAGPPELSPAGGVRLASEVAELVATVAGEQVRPAEPTRSADDLLRRVDAYIVEHLADPDLGPAGIAAAHFVSTRHLHRLFAHRGGTVSQQIQRMRLERCRRDLFDPRSASRSITDVSRRWGFADLAAFSRAFRAAYGMSPSDWRAGRPA</sequence>
<proteinExistence type="predicted"/>
<evidence type="ECO:0000256" key="2">
    <source>
        <dbReference type="ARBA" id="ARBA00023125"/>
    </source>
</evidence>
<evidence type="ECO:0000259" key="4">
    <source>
        <dbReference type="PROSITE" id="PS01124"/>
    </source>
</evidence>
<dbReference type="Proteomes" id="UP000694287">
    <property type="component" value="Unassembled WGS sequence"/>
</dbReference>
<evidence type="ECO:0000256" key="3">
    <source>
        <dbReference type="ARBA" id="ARBA00023163"/>
    </source>
</evidence>
<protein>
    <submittedName>
        <fullName evidence="5">Helix-turn-helix domain-containing protein</fullName>
    </submittedName>
</protein>
<feature type="domain" description="HTH araC/xylS-type" evidence="4">
    <location>
        <begin position="212"/>
        <end position="313"/>
    </location>
</feature>
<evidence type="ECO:0000313" key="6">
    <source>
        <dbReference type="Proteomes" id="UP000694287"/>
    </source>
</evidence>
<keyword evidence="6" id="KW-1185">Reference proteome</keyword>
<dbReference type="PANTHER" id="PTHR46796:SF6">
    <property type="entry name" value="ARAC SUBFAMILY"/>
    <property type="match status" value="1"/>
</dbReference>
<evidence type="ECO:0000313" key="5">
    <source>
        <dbReference type="EMBL" id="MBW0135515.1"/>
    </source>
</evidence>
<reference evidence="5 6" key="1">
    <citation type="submission" date="2020-11" db="EMBL/GenBank/DDBJ databases">
        <title>Pseudonocardia abyssalis sp. nov. and Pseudonocardia oceani sp. nov., description and phylogenomic analysis of two novel actinomycetes isolated from the deep Southern Ocean.</title>
        <authorList>
            <person name="Parra J."/>
        </authorList>
    </citation>
    <scope>NUCLEOTIDE SEQUENCE [LARGE SCALE GENOMIC DNA]</scope>
    <source>
        <strain evidence="5 6">KRD-168</strain>
    </source>
</reference>
<organism evidence="5 6">
    <name type="scientific">Pseudonocardia abyssalis</name>
    <dbReference type="NCBI Taxonomy" id="2792008"/>
    <lineage>
        <taxon>Bacteria</taxon>
        <taxon>Bacillati</taxon>
        <taxon>Actinomycetota</taxon>
        <taxon>Actinomycetes</taxon>
        <taxon>Pseudonocardiales</taxon>
        <taxon>Pseudonocardiaceae</taxon>
        <taxon>Pseudonocardia</taxon>
    </lineage>
</organism>
<accession>A0ABS6UTC8</accession>
<keyword evidence="1" id="KW-0805">Transcription regulation</keyword>
<evidence type="ECO:0000256" key="1">
    <source>
        <dbReference type="ARBA" id="ARBA00023015"/>
    </source>
</evidence>
<dbReference type="SMART" id="SM00342">
    <property type="entry name" value="HTH_ARAC"/>
    <property type="match status" value="1"/>
</dbReference>
<name>A0ABS6UTC8_9PSEU</name>
<dbReference type="InterPro" id="IPR050204">
    <property type="entry name" value="AraC_XylS_family_regulators"/>
</dbReference>
<dbReference type="InterPro" id="IPR018060">
    <property type="entry name" value="HTH_AraC"/>
</dbReference>
<dbReference type="RefSeq" id="WP_218603759.1">
    <property type="nucleotide sequence ID" value="NZ_JADQDJ010000155.1"/>
</dbReference>
<dbReference type="PROSITE" id="PS01124">
    <property type="entry name" value="HTH_ARAC_FAMILY_2"/>
    <property type="match status" value="1"/>
</dbReference>
<keyword evidence="2" id="KW-0238">DNA-binding</keyword>